<dbReference type="Gene3D" id="1.10.3720.10">
    <property type="entry name" value="MetI-like"/>
    <property type="match status" value="1"/>
</dbReference>
<keyword evidence="6 7" id="KW-0472">Membrane</keyword>
<dbReference type="AlphaFoldDB" id="A0A5C7FWP8"/>
<dbReference type="InterPro" id="IPR000515">
    <property type="entry name" value="MetI-like"/>
</dbReference>
<feature type="transmembrane region" description="Helical" evidence="7">
    <location>
        <begin position="125"/>
        <end position="147"/>
    </location>
</feature>
<evidence type="ECO:0000313" key="10">
    <source>
        <dbReference type="Proteomes" id="UP000321413"/>
    </source>
</evidence>
<evidence type="ECO:0000256" key="3">
    <source>
        <dbReference type="ARBA" id="ARBA00022475"/>
    </source>
</evidence>
<keyword evidence="2 7" id="KW-0813">Transport</keyword>
<protein>
    <submittedName>
        <fullName evidence="9">ABC transporter permease</fullName>
    </submittedName>
</protein>
<keyword evidence="5 7" id="KW-1133">Transmembrane helix</keyword>
<dbReference type="SUPFAM" id="SSF161098">
    <property type="entry name" value="MetI-like"/>
    <property type="match status" value="1"/>
</dbReference>
<reference evidence="9 10" key="1">
    <citation type="submission" date="2019-08" db="EMBL/GenBank/DDBJ databases">
        <title>Massilia golmudensis sp. nov., isolated from sand in the Qinghai-Tibetan Plateau.</title>
        <authorList>
            <person name="Zhang B."/>
        </authorList>
    </citation>
    <scope>NUCLEOTIDE SEQUENCE [LARGE SCALE GENOMIC DNA]</scope>
    <source>
        <strain evidence="9 10">GEM5</strain>
    </source>
</reference>
<sequence>MKPIWQAAGAALRPLVLPAILLLAWQWASGRGASAAYVFVPLEQLWTGLQELLADGTLALHVAASLERALTGLVCGALLGIATGALMAQSRVAERLVGPLYHTIRQVPLLGLVPLIALWAGSGEFAKLLIIGIAAFYPTVLNTFEGMRQVDVRYREVGAMLTLTRAQTFRRVLLPAALPAIITGVTHAQVFAWLACLGGELLFAAAPGIGSLLLASEQTGRMDVVVLSVLVISLLALVLNLLFTRAARLLVRGRSA</sequence>
<name>A0A5C7FWP8_9BURK</name>
<dbReference type="EMBL" id="VPFD01000033">
    <property type="protein sequence ID" value="TXF96732.1"/>
    <property type="molecule type" value="Genomic_DNA"/>
</dbReference>
<proteinExistence type="inferred from homology"/>
<dbReference type="CDD" id="cd06261">
    <property type="entry name" value="TM_PBP2"/>
    <property type="match status" value="1"/>
</dbReference>
<organism evidence="9 10">
    <name type="scientific">Massilia arenae</name>
    <dbReference type="NCBI Taxonomy" id="2603288"/>
    <lineage>
        <taxon>Bacteria</taxon>
        <taxon>Pseudomonadati</taxon>
        <taxon>Pseudomonadota</taxon>
        <taxon>Betaproteobacteria</taxon>
        <taxon>Burkholderiales</taxon>
        <taxon>Oxalobacteraceae</taxon>
        <taxon>Telluria group</taxon>
        <taxon>Massilia</taxon>
    </lineage>
</organism>
<dbReference type="RefSeq" id="WP_147936974.1">
    <property type="nucleotide sequence ID" value="NZ_VPFD01000033.1"/>
</dbReference>
<dbReference type="Pfam" id="PF00528">
    <property type="entry name" value="BPD_transp_1"/>
    <property type="match status" value="1"/>
</dbReference>
<keyword evidence="3" id="KW-1003">Cell membrane</keyword>
<comment type="similarity">
    <text evidence="7">Belongs to the binding-protein-dependent transport system permease family.</text>
</comment>
<comment type="subcellular location">
    <subcellularLocation>
        <location evidence="1 7">Cell membrane</location>
        <topology evidence="1 7">Multi-pass membrane protein</topology>
    </subcellularLocation>
</comment>
<dbReference type="Proteomes" id="UP000321413">
    <property type="component" value="Unassembled WGS sequence"/>
</dbReference>
<evidence type="ECO:0000256" key="6">
    <source>
        <dbReference type="ARBA" id="ARBA00023136"/>
    </source>
</evidence>
<keyword evidence="10" id="KW-1185">Reference proteome</keyword>
<feature type="transmembrane region" description="Helical" evidence="7">
    <location>
        <begin position="224"/>
        <end position="243"/>
    </location>
</feature>
<feature type="transmembrane region" description="Helical" evidence="7">
    <location>
        <begin position="100"/>
        <end position="119"/>
    </location>
</feature>
<gene>
    <name evidence="9" type="ORF">FVD38_23185</name>
</gene>
<dbReference type="PROSITE" id="PS50928">
    <property type="entry name" value="ABC_TM1"/>
    <property type="match status" value="1"/>
</dbReference>
<evidence type="ECO:0000256" key="1">
    <source>
        <dbReference type="ARBA" id="ARBA00004651"/>
    </source>
</evidence>
<evidence type="ECO:0000256" key="4">
    <source>
        <dbReference type="ARBA" id="ARBA00022692"/>
    </source>
</evidence>
<dbReference type="PANTHER" id="PTHR30151:SF7">
    <property type="entry name" value="NITRATE IMPORT PERMEASE PROTEIN NRTB"/>
    <property type="match status" value="1"/>
</dbReference>
<evidence type="ECO:0000256" key="7">
    <source>
        <dbReference type="RuleBase" id="RU363032"/>
    </source>
</evidence>
<feature type="transmembrane region" description="Helical" evidence="7">
    <location>
        <begin position="191"/>
        <end position="215"/>
    </location>
</feature>
<dbReference type="InterPro" id="IPR035906">
    <property type="entry name" value="MetI-like_sf"/>
</dbReference>
<feature type="domain" description="ABC transmembrane type-1" evidence="8">
    <location>
        <begin position="62"/>
        <end position="243"/>
    </location>
</feature>
<evidence type="ECO:0000256" key="2">
    <source>
        <dbReference type="ARBA" id="ARBA00022448"/>
    </source>
</evidence>
<dbReference type="GO" id="GO:0005886">
    <property type="term" value="C:plasma membrane"/>
    <property type="evidence" value="ECO:0007669"/>
    <property type="project" value="UniProtKB-SubCell"/>
</dbReference>
<accession>A0A5C7FWP8</accession>
<comment type="caution">
    <text evidence="9">The sequence shown here is derived from an EMBL/GenBank/DDBJ whole genome shotgun (WGS) entry which is preliminary data.</text>
</comment>
<feature type="transmembrane region" description="Helical" evidence="7">
    <location>
        <begin position="69"/>
        <end position="88"/>
    </location>
</feature>
<dbReference type="GO" id="GO:0055085">
    <property type="term" value="P:transmembrane transport"/>
    <property type="evidence" value="ECO:0007669"/>
    <property type="project" value="InterPro"/>
</dbReference>
<dbReference type="PANTHER" id="PTHR30151">
    <property type="entry name" value="ALKANE SULFONATE ABC TRANSPORTER-RELATED, MEMBRANE SUBUNIT"/>
    <property type="match status" value="1"/>
</dbReference>
<evidence type="ECO:0000259" key="8">
    <source>
        <dbReference type="PROSITE" id="PS50928"/>
    </source>
</evidence>
<keyword evidence="4 7" id="KW-0812">Transmembrane</keyword>
<evidence type="ECO:0000313" key="9">
    <source>
        <dbReference type="EMBL" id="TXF96732.1"/>
    </source>
</evidence>
<evidence type="ECO:0000256" key="5">
    <source>
        <dbReference type="ARBA" id="ARBA00022989"/>
    </source>
</evidence>